<sequence length="97" mass="11797">MKEKEEIKEKYIIHGRRWFDKINGNTYHVISITTTSDSKKIYSSPNMEYGYGDHYRQTAYKELVRLGRVKKEDENNHDLNRERFIYFCSDVQRKKDL</sequence>
<accession>A0A6M3LBV4</accession>
<gene>
    <name evidence="1" type="ORF">MM415B03540_0003</name>
</gene>
<dbReference type="EMBL" id="MT142942">
    <property type="protein sequence ID" value="QJA90844.1"/>
    <property type="molecule type" value="Genomic_DNA"/>
</dbReference>
<reference evidence="1" key="1">
    <citation type="submission" date="2020-03" db="EMBL/GenBank/DDBJ databases">
        <title>The deep terrestrial virosphere.</title>
        <authorList>
            <person name="Holmfeldt K."/>
            <person name="Nilsson E."/>
            <person name="Simone D."/>
            <person name="Lopez-Fernandez M."/>
            <person name="Wu X."/>
            <person name="de Brujin I."/>
            <person name="Lundin D."/>
            <person name="Andersson A."/>
            <person name="Bertilsson S."/>
            <person name="Dopson M."/>
        </authorList>
    </citation>
    <scope>NUCLEOTIDE SEQUENCE</scope>
    <source>
        <strain evidence="1">MM415B03540</strain>
    </source>
</reference>
<protein>
    <submittedName>
        <fullName evidence="1">Uncharacterized protein</fullName>
    </submittedName>
</protein>
<name>A0A6M3LBV4_9ZZZZ</name>
<proteinExistence type="predicted"/>
<organism evidence="1">
    <name type="scientific">viral metagenome</name>
    <dbReference type="NCBI Taxonomy" id="1070528"/>
    <lineage>
        <taxon>unclassified sequences</taxon>
        <taxon>metagenomes</taxon>
        <taxon>organismal metagenomes</taxon>
    </lineage>
</organism>
<evidence type="ECO:0000313" key="1">
    <source>
        <dbReference type="EMBL" id="QJA90844.1"/>
    </source>
</evidence>
<dbReference type="AlphaFoldDB" id="A0A6M3LBV4"/>